<dbReference type="GO" id="GO:0051301">
    <property type="term" value="P:cell division"/>
    <property type="evidence" value="ECO:0007669"/>
    <property type="project" value="InterPro"/>
</dbReference>
<keyword evidence="4 7" id="KW-1133">Transmembrane helix</keyword>
<feature type="transmembrane region" description="Helical" evidence="7">
    <location>
        <begin position="147"/>
        <end position="165"/>
    </location>
</feature>
<keyword evidence="2 7" id="KW-0812">Transmembrane</keyword>
<dbReference type="Pfam" id="PF22564">
    <property type="entry name" value="HAAS"/>
    <property type="match status" value="1"/>
</dbReference>
<feature type="transmembrane region" description="Helical" evidence="7">
    <location>
        <begin position="251"/>
        <end position="270"/>
    </location>
</feature>
<name>A0AAW5F0U2_CLOSY</name>
<dbReference type="GO" id="GO:0008360">
    <property type="term" value="P:regulation of cell shape"/>
    <property type="evidence" value="ECO:0007669"/>
    <property type="project" value="UniProtKB-KW"/>
</dbReference>
<comment type="subcellular location">
    <subcellularLocation>
        <location evidence="1">Membrane</location>
        <topology evidence="1">Multi-pass membrane protein</topology>
    </subcellularLocation>
</comment>
<feature type="coiled-coil region" evidence="6">
    <location>
        <begin position="7"/>
        <end position="55"/>
    </location>
</feature>
<organism evidence="8 9">
    <name type="scientific">Clostridium symbiosum</name>
    <name type="common">Bacteroides symbiosus</name>
    <dbReference type="NCBI Taxonomy" id="1512"/>
    <lineage>
        <taxon>Bacteria</taxon>
        <taxon>Bacillati</taxon>
        <taxon>Bacillota</taxon>
        <taxon>Clostridia</taxon>
        <taxon>Lachnospirales</taxon>
        <taxon>Lachnospiraceae</taxon>
        <taxon>Otoolea</taxon>
    </lineage>
</organism>
<feature type="transmembrane region" description="Helical" evidence="7">
    <location>
        <begin position="408"/>
        <end position="426"/>
    </location>
</feature>
<keyword evidence="6" id="KW-0175">Coiled coil</keyword>
<evidence type="ECO:0000313" key="8">
    <source>
        <dbReference type="EMBL" id="MCK0085165.1"/>
    </source>
</evidence>
<feature type="transmembrane region" description="Helical" evidence="7">
    <location>
        <begin position="115"/>
        <end position="135"/>
    </location>
</feature>
<dbReference type="PANTHER" id="PTHR30474">
    <property type="entry name" value="CELL CYCLE PROTEIN"/>
    <property type="match status" value="1"/>
</dbReference>
<dbReference type="GO" id="GO:0032153">
    <property type="term" value="C:cell division site"/>
    <property type="evidence" value="ECO:0007669"/>
    <property type="project" value="TreeGrafter"/>
</dbReference>
<dbReference type="EMBL" id="JAINVB010000001">
    <property type="protein sequence ID" value="MCK0085165.1"/>
    <property type="molecule type" value="Genomic_DNA"/>
</dbReference>
<evidence type="ECO:0000256" key="7">
    <source>
        <dbReference type="SAM" id="Phobius"/>
    </source>
</evidence>
<dbReference type="PANTHER" id="PTHR30474:SF1">
    <property type="entry name" value="PEPTIDOGLYCAN GLYCOSYLTRANSFERASE MRDB"/>
    <property type="match status" value="1"/>
</dbReference>
<reference evidence="8" key="1">
    <citation type="journal article" date="2022" name="Cell Host Microbe">
        <title>Colonization of the live biotherapeutic product VE303 and modulation of the microbiota and metabolites in healthy volunteers.</title>
        <authorList>
            <person name="Dsouza M."/>
            <person name="Menon R."/>
            <person name="Crossette E."/>
            <person name="Bhattarai S.K."/>
            <person name="Schneider J."/>
            <person name="Kim Y.G."/>
            <person name="Reddy S."/>
            <person name="Caballero S."/>
            <person name="Felix C."/>
            <person name="Cornacchione L."/>
            <person name="Hendrickson J."/>
            <person name="Watson A.R."/>
            <person name="Minot S.S."/>
            <person name="Greenfield N."/>
            <person name="Schopf L."/>
            <person name="Szabady R."/>
            <person name="Patarroyo J."/>
            <person name="Smith W."/>
            <person name="Harrison P."/>
            <person name="Kuijper E.J."/>
            <person name="Kelly C.P."/>
            <person name="Olle B."/>
            <person name="Bobilev D."/>
            <person name="Silber J.L."/>
            <person name="Bucci V."/>
            <person name="Roberts B."/>
            <person name="Faith J."/>
            <person name="Norman J.M."/>
        </authorList>
    </citation>
    <scope>NUCLEOTIDE SEQUENCE</scope>
    <source>
        <strain evidence="8">VE303-04</strain>
    </source>
</reference>
<feature type="transmembrane region" description="Helical" evidence="7">
    <location>
        <begin position="171"/>
        <end position="188"/>
    </location>
</feature>
<evidence type="ECO:0000256" key="3">
    <source>
        <dbReference type="ARBA" id="ARBA00022960"/>
    </source>
</evidence>
<dbReference type="Pfam" id="PF01098">
    <property type="entry name" value="FTSW_RODA_SPOVE"/>
    <property type="match status" value="1"/>
</dbReference>
<dbReference type="RefSeq" id="WP_024739710.1">
    <property type="nucleotide sequence ID" value="NZ_CABHNX010000135.1"/>
</dbReference>
<evidence type="ECO:0000256" key="6">
    <source>
        <dbReference type="SAM" id="Coils"/>
    </source>
</evidence>
<dbReference type="GO" id="GO:0015648">
    <property type="term" value="F:lipid-linked peptidoglycan transporter activity"/>
    <property type="evidence" value="ECO:0007669"/>
    <property type="project" value="TreeGrafter"/>
</dbReference>
<evidence type="ECO:0000256" key="2">
    <source>
        <dbReference type="ARBA" id="ARBA00022692"/>
    </source>
</evidence>
<feature type="transmembrane region" description="Helical" evidence="7">
    <location>
        <begin position="76"/>
        <end position="95"/>
    </location>
</feature>
<dbReference type="AlphaFoldDB" id="A0AAW5F0U2"/>
<evidence type="ECO:0000313" key="9">
    <source>
        <dbReference type="Proteomes" id="UP001203136"/>
    </source>
</evidence>
<accession>A0AAW5F0U2</accession>
<evidence type="ECO:0000256" key="5">
    <source>
        <dbReference type="ARBA" id="ARBA00023136"/>
    </source>
</evidence>
<evidence type="ECO:0000256" key="4">
    <source>
        <dbReference type="ARBA" id="ARBA00022989"/>
    </source>
</evidence>
<feature type="transmembrane region" description="Helical" evidence="7">
    <location>
        <begin position="195"/>
        <end position="213"/>
    </location>
</feature>
<comment type="caution">
    <text evidence="8">The sequence shown here is derived from an EMBL/GenBank/DDBJ whole genome shotgun (WGS) entry which is preliminary data.</text>
</comment>
<sequence length="462" mass="51669">MELNSYLEQLEEQIRNRKAKAEVIEEIRNHIEDQAEFYEKEGMSAEEAIEQAVRQMGDPVEVGIEMDRIHRPKPGAPLFLLAFMMSVAGLLTQYFSFYRFGEELVVYQRVIDNAFARQCVYVLMGTAVMLVILCVDYSPVGRHGKKMGALLLAGLFIICLSAPGYLGSHSYLKSLIYLFIPVYGGILYQNRNRGYYGIASSLFWLAAAFWIAAARIGGGLGITIVMACVCYIMMTAAVIKGWFNENRKAGIVLTAGIIPVSAVIAVLAQLQPYQIKRIEVLFHPERYAQGAGYQAARTREVIEGLTMFGTGGVKPEQLPIHMLPGVQDDYILLQVASVYGIIAACLLVGLLAVFLFCLFRMIYKQKNRLGKIVGYGCLMVIAAEIAGNLMINFGFYTISTGGLPFFSYGGYHTVTIYVLLGVIFSIHRYENLAWEREDGKNKQEKGVLAHLGKYRIRIERCR</sequence>
<proteinExistence type="predicted"/>
<dbReference type="InterPro" id="IPR047928">
    <property type="entry name" value="Perm_prefix_1"/>
</dbReference>
<dbReference type="NCBIfam" id="NF038403">
    <property type="entry name" value="perm_prefix_1"/>
    <property type="match status" value="1"/>
</dbReference>
<dbReference type="GO" id="GO:0005886">
    <property type="term" value="C:plasma membrane"/>
    <property type="evidence" value="ECO:0007669"/>
    <property type="project" value="TreeGrafter"/>
</dbReference>
<feature type="transmembrane region" description="Helical" evidence="7">
    <location>
        <begin position="219"/>
        <end position="239"/>
    </location>
</feature>
<keyword evidence="5 7" id="KW-0472">Membrane</keyword>
<evidence type="ECO:0000256" key="1">
    <source>
        <dbReference type="ARBA" id="ARBA00004141"/>
    </source>
</evidence>
<feature type="transmembrane region" description="Helical" evidence="7">
    <location>
        <begin position="372"/>
        <end position="396"/>
    </location>
</feature>
<dbReference type="InterPro" id="IPR001182">
    <property type="entry name" value="FtsW/RodA"/>
</dbReference>
<dbReference type="Proteomes" id="UP001203136">
    <property type="component" value="Unassembled WGS sequence"/>
</dbReference>
<feature type="transmembrane region" description="Helical" evidence="7">
    <location>
        <begin position="331"/>
        <end position="360"/>
    </location>
</feature>
<keyword evidence="3" id="KW-0133">Cell shape</keyword>
<gene>
    <name evidence="8" type="ORF">K5I21_04610</name>
</gene>
<protein>
    <submittedName>
        <fullName evidence="8">FtsW/RodA/SpoVE family cell cycle protein</fullName>
    </submittedName>
</protein>